<dbReference type="Proteomes" id="UP001500618">
    <property type="component" value="Unassembled WGS sequence"/>
</dbReference>
<keyword evidence="4 5" id="KW-0804">Transcription</keyword>
<dbReference type="InterPro" id="IPR014722">
    <property type="entry name" value="Rib_uL2_dom2"/>
</dbReference>
<dbReference type="InterPro" id="IPR043425">
    <property type="entry name" value="NusG-like"/>
</dbReference>
<dbReference type="RefSeq" id="WP_163567638.1">
    <property type="nucleotide sequence ID" value="NZ_BAAANY010000007.1"/>
</dbReference>
<proteinExistence type="inferred from homology"/>
<evidence type="ECO:0000256" key="3">
    <source>
        <dbReference type="ARBA" id="ARBA00023015"/>
    </source>
</evidence>
<evidence type="ECO:0000256" key="8">
    <source>
        <dbReference type="SAM" id="MobiDB-lite"/>
    </source>
</evidence>
<keyword evidence="12" id="KW-1185">Reference proteome</keyword>
<dbReference type="InterPro" id="IPR008991">
    <property type="entry name" value="Translation_prot_SH3-like_sf"/>
</dbReference>
<dbReference type="SMART" id="SM00739">
    <property type="entry name" value="KOW"/>
    <property type="match status" value="1"/>
</dbReference>
<name>A0ABN2GAC9_9ACTN</name>
<evidence type="ECO:0000256" key="2">
    <source>
        <dbReference type="ARBA" id="ARBA00022814"/>
    </source>
</evidence>
<evidence type="ECO:0000256" key="7">
    <source>
        <dbReference type="RuleBase" id="RU000538"/>
    </source>
</evidence>
<evidence type="ECO:0000256" key="5">
    <source>
        <dbReference type="HAMAP-Rule" id="MF_00948"/>
    </source>
</evidence>
<evidence type="ECO:0000259" key="10">
    <source>
        <dbReference type="SMART" id="SM00739"/>
    </source>
</evidence>
<dbReference type="CDD" id="cd09891">
    <property type="entry name" value="NGN_Bact_1"/>
    <property type="match status" value="1"/>
</dbReference>
<dbReference type="EMBL" id="BAAANY010000007">
    <property type="protein sequence ID" value="GAA1668037.1"/>
    <property type="molecule type" value="Genomic_DNA"/>
</dbReference>
<organism evidence="11 12">
    <name type="scientific">Fodinicola feengrottensis</name>
    <dbReference type="NCBI Taxonomy" id="435914"/>
    <lineage>
        <taxon>Bacteria</taxon>
        <taxon>Bacillati</taxon>
        <taxon>Actinomycetota</taxon>
        <taxon>Actinomycetes</taxon>
        <taxon>Mycobacteriales</taxon>
        <taxon>Fodinicola</taxon>
    </lineage>
</organism>
<gene>
    <name evidence="5 11" type="primary">nusG</name>
    <name evidence="11" type="ORF">GCM10009765_16690</name>
</gene>
<evidence type="ECO:0000313" key="11">
    <source>
        <dbReference type="EMBL" id="GAA1668037.1"/>
    </source>
</evidence>
<dbReference type="Gene3D" id="2.30.30.30">
    <property type="match status" value="1"/>
</dbReference>
<evidence type="ECO:0000256" key="6">
    <source>
        <dbReference type="NCBIfam" id="TIGR00922"/>
    </source>
</evidence>
<dbReference type="SUPFAM" id="SSF82679">
    <property type="entry name" value="N-utilization substance G protein NusG, N-terminal domain"/>
    <property type="match status" value="1"/>
</dbReference>
<keyword evidence="1 5" id="KW-0806">Transcription termination</keyword>
<evidence type="ECO:0000256" key="1">
    <source>
        <dbReference type="ARBA" id="ARBA00022472"/>
    </source>
</evidence>
<dbReference type="InterPro" id="IPR005824">
    <property type="entry name" value="KOW"/>
</dbReference>
<dbReference type="PANTHER" id="PTHR30265">
    <property type="entry name" value="RHO-INTERACTING TRANSCRIPTION TERMINATION FACTOR NUSG"/>
    <property type="match status" value="1"/>
</dbReference>
<dbReference type="InterPro" id="IPR047050">
    <property type="entry name" value="NGN"/>
</dbReference>
<dbReference type="InterPro" id="IPR001062">
    <property type="entry name" value="Transcrpt_antiterm_NusG"/>
</dbReference>
<feature type="domain" description="NusG-like N-terminal" evidence="9">
    <location>
        <begin position="78"/>
        <end position="189"/>
    </location>
</feature>
<comment type="function">
    <text evidence="5 7">Participates in transcription elongation, termination and antitermination.</text>
</comment>
<comment type="similarity">
    <text evidence="5 7">Belongs to the NusG family.</text>
</comment>
<dbReference type="SMART" id="SM00738">
    <property type="entry name" value="NGN"/>
    <property type="match status" value="1"/>
</dbReference>
<evidence type="ECO:0000256" key="4">
    <source>
        <dbReference type="ARBA" id="ARBA00023163"/>
    </source>
</evidence>
<evidence type="ECO:0000259" key="9">
    <source>
        <dbReference type="SMART" id="SM00738"/>
    </source>
</evidence>
<dbReference type="PRINTS" id="PR00338">
    <property type="entry name" value="NUSGTNSCPFCT"/>
</dbReference>
<feature type="compositionally biased region" description="Basic and acidic residues" evidence="8">
    <location>
        <begin position="1"/>
        <end position="12"/>
    </location>
</feature>
<reference evidence="11 12" key="1">
    <citation type="journal article" date="2019" name="Int. J. Syst. Evol. Microbiol.">
        <title>The Global Catalogue of Microorganisms (GCM) 10K type strain sequencing project: providing services to taxonomists for standard genome sequencing and annotation.</title>
        <authorList>
            <consortium name="The Broad Institute Genomics Platform"/>
            <consortium name="The Broad Institute Genome Sequencing Center for Infectious Disease"/>
            <person name="Wu L."/>
            <person name="Ma J."/>
        </authorList>
    </citation>
    <scope>NUCLEOTIDE SEQUENCE [LARGE SCALE GENOMIC DNA]</scope>
    <source>
        <strain evidence="11 12">JCM 14718</strain>
    </source>
</reference>
<dbReference type="InterPro" id="IPR006645">
    <property type="entry name" value="NGN-like_dom"/>
</dbReference>
<sequence length="257" mass="27859">MSNQEESERVPELDEAGPSVDGVEAGETAPVGVVDADAQGDVEAVGDEQDEAAEGEAAEEADEVDPVEELREALRIAPGEWYVVHSYAGYENKVKTNLESRISSLDMEDFIFQIEVPTQEVTEVKNGKRQQVQAKVFPGYILVRMELSPESWSAVRNTPGVTGFVGATTRADRPSPLSLEEVVKILAPTVEKEPAKQSIKVVDFEVGDSVTVTEGAFATLPASISEINPDAQKLKVLVSIFGRETPVELNFNQVSKI</sequence>
<protein>
    <recommendedName>
        <fullName evidence="5 6">Transcription termination/antitermination protein NusG</fullName>
    </recommendedName>
</protein>
<dbReference type="HAMAP" id="MF_00948">
    <property type="entry name" value="NusG"/>
    <property type="match status" value="1"/>
</dbReference>
<dbReference type="Gene3D" id="3.30.70.940">
    <property type="entry name" value="NusG, N-terminal domain"/>
    <property type="match status" value="1"/>
</dbReference>
<evidence type="ECO:0000313" key="12">
    <source>
        <dbReference type="Proteomes" id="UP001500618"/>
    </source>
</evidence>
<keyword evidence="3 5" id="KW-0805">Transcription regulation</keyword>
<dbReference type="CDD" id="cd06091">
    <property type="entry name" value="KOW_NusG"/>
    <property type="match status" value="1"/>
</dbReference>
<keyword evidence="2 5" id="KW-0889">Transcription antitermination</keyword>
<feature type="compositionally biased region" description="Acidic residues" evidence="8">
    <location>
        <begin position="38"/>
        <end position="67"/>
    </location>
</feature>
<dbReference type="NCBIfam" id="TIGR00922">
    <property type="entry name" value="nusG"/>
    <property type="match status" value="1"/>
</dbReference>
<dbReference type="PANTHER" id="PTHR30265:SF2">
    <property type="entry name" value="TRANSCRIPTION TERMINATION_ANTITERMINATION PROTEIN NUSG"/>
    <property type="match status" value="1"/>
</dbReference>
<dbReference type="PROSITE" id="PS01014">
    <property type="entry name" value="NUSG"/>
    <property type="match status" value="1"/>
</dbReference>
<feature type="domain" description="KOW" evidence="10">
    <location>
        <begin position="203"/>
        <end position="230"/>
    </location>
</feature>
<dbReference type="Pfam" id="PF02357">
    <property type="entry name" value="NusG"/>
    <property type="match status" value="1"/>
</dbReference>
<dbReference type="InterPro" id="IPR015869">
    <property type="entry name" value="Transcrpt_antiterm_NusG_bac_CS"/>
</dbReference>
<dbReference type="InterPro" id="IPR036735">
    <property type="entry name" value="NGN_dom_sf"/>
</dbReference>
<accession>A0ABN2GAC9</accession>
<dbReference type="SUPFAM" id="SSF50104">
    <property type="entry name" value="Translation proteins SH3-like domain"/>
    <property type="match status" value="1"/>
</dbReference>
<comment type="caution">
    <text evidence="11">The sequence shown here is derived from an EMBL/GenBank/DDBJ whole genome shotgun (WGS) entry which is preliminary data.</text>
</comment>
<feature type="region of interest" description="Disordered" evidence="8">
    <location>
        <begin position="1"/>
        <end position="67"/>
    </location>
</feature>